<gene>
    <name evidence="2" type="ORF">S12H4_29956</name>
</gene>
<organism evidence="2">
    <name type="scientific">marine sediment metagenome</name>
    <dbReference type="NCBI Taxonomy" id="412755"/>
    <lineage>
        <taxon>unclassified sequences</taxon>
        <taxon>metagenomes</taxon>
        <taxon>ecological metagenomes</taxon>
    </lineage>
</organism>
<name>X1UBZ1_9ZZZZ</name>
<comment type="caution">
    <text evidence="2">The sequence shown here is derived from an EMBL/GenBank/DDBJ whole genome shotgun (WGS) entry which is preliminary data.</text>
</comment>
<protein>
    <submittedName>
        <fullName evidence="2">Uncharacterized protein</fullName>
    </submittedName>
</protein>
<proteinExistence type="predicted"/>
<keyword evidence="1" id="KW-0472">Membrane</keyword>
<accession>X1UBZ1</accession>
<sequence>MRSILKFEEVEEKSDIVKNTISWIFKNIKFLLIPGSRLEELSRREFEYEKTISKRKFMRRLKSVLTILGIIIIFTIITFAIIRGVIQMIFLNLYSKNFSSDTKINTIKRRIISGSIAIKYLKMSTHEILSKIGNKI</sequence>
<dbReference type="EMBL" id="BARW01017323">
    <property type="protein sequence ID" value="GAJ01102.1"/>
    <property type="molecule type" value="Genomic_DNA"/>
</dbReference>
<dbReference type="AlphaFoldDB" id="X1UBZ1"/>
<evidence type="ECO:0000256" key="1">
    <source>
        <dbReference type="SAM" id="Phobius"/>
    </source>
</evidence>
<keyword evidence="1" id="KW-0812">Transmembrane</keyword>
<evidence type="ECO:0000313" key="2">
    <source>
        <dbReference type="EMBL" id="GAJ01102.1"/>
    </source>
</evidence>
<reference evidence="2" key="1">
    <citation type="journal article" date="2014" name="Front. Microbiol.">
        <title>High frequency of phylogenetically diverse reductive dehalogenase-homologous genes in deep subseafloor sedimentary metagenomes.</title>
        <authorList>
            <person name="Kawai M."/>
            <person name="Futagami T."/>
            <person name="Toyoda A."/>
            <person name="Takaki Y."/>
            <person name="Nishi S."/>
            <person name="Hori S."/>
            <person name="Arai W."/>
            <person name="Tsubouchi T."/>
            <person name="Morono Y."/>
            <person name="Uchiyama I."/>
            <person name="Ito T."/>
            <person name="Fujiyama A."/>
            <person name="Inagaki F."/>
            <person name="Takami H."/>
        </authorList>
    </citation>
    <scope>NUCLEOTIDE SEQUENCE</scope>
    <source>
        <strain evidence="2">Expedition CK06-06</strain>
    </source>
</reference>
<feature type="transmembrane region" description="Helical" evidence="1">
    <location>
        <begin position="64"/>
        <end position="90"/>
    </location>
</feature>
<keyword evidence="1" id="KW-1133">Transmembrane helix</keyword>